<proteinExistence type="predicted"/>
<organism evidence="2">
    <name type="scientific">Eucalyptus grandis</name>
    <name type="common">Flooded gum</name>
    <dbReference type="NCBI Taxonomy" id="71139"/>
    <lineage>
        <taxon>Eukaryota</taxon>
        <taxon>Viridiplantae</taxon>
        <taxon>Streptophyta</taxon>
        <taxon>Embryophyta</taxon>
        <taxon>Tracheophyta</taxon>
        <taxon>Spermatophyta</taxon>
        <taxon>Magnoliopsida</taxon>
        <taxon>eudicotyledons</taxon>
        <taxon>Gunneridae</taxon>
        <taxon>Pentapetalae</taxon>
        <taxon>rosids</taxon>
        <taxon>malvids</taxon>
        <taxon>Myrtales</taxon>
        <taxon>Myrtaceae</taxon>
        <taxon>Myrtoideae</taxon>
        <taxon>Eucalypteae</taxon>
        <taxon>Eucalyptus</taxon>
    </lineage>
</organism>
<feature type="compositionally biased region" description="Basic and acidic residues" evidence="1">
    <location>
        <begin position="7"/>
        <end position="20"/>
    </location>
</feature>
<evidence type="ECO:0000256" key="1">
    <source>
        <dbReference type="SAM" id="MobiDB-lite"/>
    </source>
</evidence>
<name>A0A059AV40_EUCGR</name>
<dbReference type="AlphaFoldDB" id="A0A059AV40"/>
<feature type="region of interest" description="Disordered" evidence="1">
    <location>
        <begin position="1"/>
        <end position="20"/>
    </location>
</feature>
<dbReference type="Gramene" id="KCW57827">
    <property type="protein sequence ID" value="KCW57827"/>
    <property type="gene ID" value="EUGRSUZ_H00579"/>
</dbReference>
<gene>
    <name evidence="2" type="ORF">EUGRSUZ_H00579</name>
</gene>
<dbReference type="InParanoid" id="A0A059AV40"/>
<dbReference type="EMBL" id="KK198760">
    <property type="protein sequence ID" value="KCW57827.1"/>
    <property type="molecule type" value="Genomic_DNA"/>
</dbReference>
<sequence>MTTKVVVPKEREREREDRTNLESQDELHCVVAEEAVHKTSYLFMVLTIHARKLLILGENIRQGLAWRKMLHITFSCNK</sequence>
<accession>A0A059AV40</accession>
<protein>
    <submittedName>
        <fullName evidence="2">Uncharacterized protein</fullName>
    </submittedName>
</protein>
<evidence type="ECO:0000313" key="2">
    <source>
        <dbReference type="EMBL" id="KCW57827.1"/>
    </source>
</evidence>
<reference evidence="2" key="1">
    <citation type="submission" date="2013-07" db="EMBL/GenBank/DDBJ databases">
        <title>The genome of Eucalyptus grandis.</title>
        <authorList>
            <person name="Schmutz J."/>
            <person name="Hayes R."/>
            <person name="Myburg A."/>
            <person name="Tuskan G."/>
            <person name="Grattapaglia D."/>
            <person name="Rokhsar D.S."/>
        </authorList>
    </citation>
    <scope>NUCLEOTIDE SEQUENCE</scope>
    <source>
        <tissue evidence="2">Leaf extractions</tissue>
    </source>
</reference>